<name>A0A7S0DPY5_9EUKA</name>
<feature type="region of interest" description="Disordered" evidence="1">
    <location>
        <begin position="1"/>
        <end position="21"/>
    </location>
</feature>
<dbReference type="EMBL" id="HBEM01029050">
    <property type="protein sequence ID" value="CAD8460869.1"/>
    <property type="molecule type" value="Transcribed_RNA"/>
</dbReference>
<reference evidence="2" key="1">
    <citation type="submission" date="2021-01" db="EMBL/GenBank/DDBJ databases">
        <authorList>
            <person name="Corre E."/>
            <person name="Pelletier E."/>
            <person name="Niang G."/>
            <person name="Scheremetjew M."/>
            <person name="Finn R."/>
            <person name="Kale V."/>
            <person name="Holt S."/>
            <person name="Cochrane G."/>
            <person name="Meng A."/>
            <person name="Brown T."/>
            <person name="Cohen L."/>
        </authorList>
    </citation>
    <scope>NUCLEOTIDE SEQUENCE</scope>
    <source>
        <strain evidence="2">CCMP2058</strain>
    </source>
</reference>
<organism evidence="2">
    <name type="scientific">Amorphochlora amoebiformis</name>
    <dbReference type="NCBI Taxonomy" id="1561963"/>
    <lineage>
        <taxon>Eukaryota</taxon>
        <taxon>Sar</taxon>
        <taxon>Rhizaria</taxon>
        <taxon>Cercozoa</taxon>
        <taxon>Chlorarachniophyceae</taxon>
        <taxon>Amorphochlora</taxon>
    </lineage>
</organism>
<proteinExistence type="predicted"/>
<sequence length="112" mass="12514">MLSQIKELKSELNRRENIDAKIETQVYALLNRAEKLEKENKNLKEKLKKYKSSIPESEKKDKTVPQEATSNPTPPVTTDEKNAKTAASESAGKADANTANPSGKKEKTSKRK</sequence>
<gene>
    <name evidence="2" type="ORF">LAMO00422_LOCUS19827</name>
</gene>
<accession>A0A7S0DPY5</accession>
<dbReference type="AlphaFoldDB" id="A0A7S0DPY5"/>
<feature type="region of interest" description="Disordered" evidence="1">
    <location>
        <begin position="40"/>
        <end position="112"/>
    </location>
</feature>
<evidence type="ECO:0000256" key="1">
    <source>
        <dbReference type="SAM" id="MobiDB-lite"/>
    </source>
</evidence>
<protein>
    <submittedName>
        <fullName evidence="2">Uncharacterized protein</fullName>
    </submittedName>
</protein>
<evidence type="ECO:0000313" key="2">
    <source>
        <dbReference type="EMBL" id="CAD8460869.1"/>
    </source>
</evidence>